<evidence type="ECO:0008006" key="3">
    <source>
        <dbReference type="Google" id="ProtNLM"/>
    </source>
</evidence>
<dbReference type="EMBL" id="JACEGA010000001">
    <property type="protein sequence ID" value="MBB2184626.1"/>
    <property type="molecule type" value="Genomic_DNA"/>
</dbReference>
<organism evidence="1 2">
    <name type="scientific">Variimorphobacter saccharofermentans</name>
    <dbReference type="NCBI Taxonomy" id="2755051"/>
    <lineage>
        <taxon>Bacteria</taxon>
        <taxon>Bacillati</taxon>
        <taxon>Bacillota</taxon>
        <taxon>Clostridia</taxon>
        <taxon>Lachnospirales</taxon>
        <taxon>Lachnospiraceae</taxon>
        <taxon>Variimorphobacter</taxon>
    </lineage>
</organism>
<comment type="caution">
    <text evidence="1">The sequence shown here is derived from an EMBL/GenBank/DDBJ whole genome shotgun (WGS) entry which is preliminary data.</text>
</comment>
<protein>
    <recommendedName>
        <fullName evidence="3">Tetratricopeptide repeat protein</fullName>
    </recommendedName>
</protein>
<keyword evidence="2" id="KW-1185">Reference proteome</keyword>
<dbReference type="RefSeq" id="WP_228354188.1">
    <property type="nucleotide sequence ID" value="NZ_JACEGA010000001.1"/>
</dbReference>
<sequence length="122" mass="13973">MKTYFTSNGHKITPADIDASIILGRYPDNKDLPVMIILDAFKKSSDQELACHAFTLLDTVEQVLFGGDHEAAMKCYERAIEIYRTTGRFEFDQAVDEYMLTHSLNKTTKNSTMIFTRRNPNE</sequence>
<name>A0A839K4S7_9FIRM</name>
<gene>
    <name evidence="1" type="ORF">H0486_17280</name>
</gene>
<evidence type="ECO:0000313" key="1">
    <source>
        <dbReference type="EMBL" id="MBB2184626.1"/>
    </source>
</evidence>
<reference evidence="1 2" key="1">
    <citation type="submission" date="2020-07" db="EMBL/GenBank/DDBJ databases">
        <title>Characterization and genome sequencing of isolate MD1, a novel member within the family Lachnospiraceae.</title>
        <authorList>
            <person name="Rettenmaier R."/>
            <person name="Di Bello L."/>
            <person name="Zinser C."/>
            <person name="Scheitz K."/>
            <person name="Liebl W."/>
            <person name="Zverlov V."/>
        </authorList>
    </citation>
    <scope>NUCLEOTIDE SEQUENCE [LARGE SCALE GENOMIC DNA]</scope>
    <source>
        <strain evidence="1 2">MD1</strain>
    </source>
</reference>
<accession>A0A839K4S7</accession>
<dbReference type="Proteomes" id="UP000574276">
    <property type="component" value="Unassembled WGS sequence"/>
</dbReference>
<proteinExistence type="predicted"/>
<evidence type="ECO:0000313" key="2">
    <source>
        <dbReference type="Proteomes" id="UP000574276"/>
    </source>
</evidence>
<dbReference type="AlphaFoldDB" id="A0A839K4S7"/>